<dbReference type="InterPro" id="IPR006084">
    <property type="entry name" value="XPG/Rad2"/>
</dbReference>
<dbReference type="SMART" id="SM00484">
    <property type="entry name" value="XPGI"/>
    <property type="match status" value="1"/>
</dbReference>
<dbReference type="SUPFAM" id="SSF47807">
    <property type="entry name" value="5' to 3' exonuclease, C-terminal subdomain"/>
    <property type="match status" value="1"/>
</dbReference>
<proteinExistence type="inferred from homology"/>
<keyword evidence="3 16" id="KW-0540">Nuclease</keyword>
<dbReference type="Pfam" id="PF00867">
    <property type="entry name" value="XPG_I"/>
    <property type="match status" value="1"/>
</dbReference>
<keyword evidence="5 16" id="KW-0255">Endonuclease</keyword>
<dbReference type="Proteomes" id="UP000825935">
    <property type="component" value="Chromosome 24"/>
</dbReference>
<dbReference type="PANTHER" id="PTHR11081">
    <property type="entry name" value="FLAP ENDONUCLEASE FAMILY MEMBER"/>
    <property type="match status" value="1"/>
</dbReference>
<evidence type="ECO:0000256" key="12">
    <source>
        <dbReference type="ARBA" id="ARBA00023242"/>
    </source>
</evidence>
<evidence type="ECO:0000256" key="16">
    <source>
        <dbReference type="HAMAP-Rule" id="MF_03140"/>
    </source>
</evidence>
<reference evidence="19" key="1">
    <citation type="submission" date="2021-08" db="EMBL/GenBank/DDBJ databases">
        <title>WGS assembly of Ceratopteris richardii.</title>
        <authorList>
            <person name="Marchant D.B."/>
            <person name="Chen G."/>
            <person name="Jenkins J."/>
            <person name="Shu S."/>
            <person name="Leebens-Mack J."/>
            <person name="Grimwood J."/>
            <person name="Schmutz J."/>
            <person name="Soltis P."/>
            <person name="Soltis D."/>
            <person name="Chen Z.-H."/>
        </authorList>
    </citation>
    <scope>NUCLEOTIDE SEQUENCE</scope>
    <source>
        <strain evidence="19">Whitten #5841</strain>
        <tissue evidence="19">Leaf</tissue>
    </source>
</reference>
<evidence type="ECO:0000259" key="18">
    <source>
        <dbReference type="SMART" id="SM00485"/>
    </source>
</evidence>
<dbReference type="Gene3D" id="3.40.50.1010">
    <property type="entry name" value="5'-nuclease"/>
    <property type="match status" value="1"/>
</dbReference>
<dbReference type="SUPFAM" id="SSF88723">
    <property type="entry name" value="PIN domain-like"/>
    <property type="match status" value="1"/>
</dbReference>
<gene>
    <name evidence="19" type="ORF">KP509_24G054200</name>
</gene>
<evidence type="ECO:0000256" key="6">
    <source>
        <dbReference type="ARBA" id="ARBA00022763"/>
    </source>
</evidence>
<dbReference type="Pfam" id="PF00752">
    <property type="entry name" value="XPG_N"/>
    <property type="match status" value="1"/>
</dbReference>
<evidence type="ECO:0000313" key="20">
    <source>
        <dbReference type="Proteomes" id="UP000825935"/>
    </source>
</evidence>
<dbReference type="GO" id="GO:0000287">
    <property type="term" value="F:magnesium ion binding"/>
    <property type="evidence" value="ECO:0007669"/>
    <property type="project" value="UniProtKB-UniRule"/>
</dbReference>
<dbReference type="FunFam" id="3.40.50.1010:FF:000016">
    <property type="entry name" value="Flap endonuclease 1"/>
    <property type="match status" value="1"/>
</dbReference>
<feature type="domain" description="XPG-I" evidence="17">
    <location>
        <begin position="181"/>
        <end position="253"/>
    </location>
</feature>
<evidence type="ECO:0000256" key="11">
    <source>
        <dbReference type="ARBA" id="ARBA00023204"/>
    </source>
</evidence>
<keyword evidence="1 16" id="KW-0597">Phosphoprotein</keyword>
<dbReference type="PRINTS" id="PR00853">
    <property type="entry name" value="XPGRADSUPER"/>
</dbReference>
<evidence type="ECO:0000256" key="15">
    <source>
        <dbReference type="ARBA" id="ARBA00063178"/>
    </source>
</evidence>
<dbReference type="GO" id="GO:0005730">
    <property type="term" value="C:nucleolus"/>
    <property type="evidence" value="ECO:0007669"/>
    <property type="project" value="UniProtKB-SubCell"/>
</dbReference>
<feature type="domain" description="XPG N-terminal" evidence="18">
    <location>
        <begin position="35"/>
        <end position="142"/>
    </location>
</feature>
<evidence type="ECO:0000256" key="4">
    <source>
        <dbReference type="ARBA" id="ARBA00022723"/>
    </source>
</evidence>
<dbReference type="PROSITE" id="PS00841">
    <property type="entry name" value="XPG_1"/>
    <property type="match status" value="1"/>
</dbReference>
<dbReference type="PANTHER" id="PTHR11081:SF9">
    <property type="entry name" value="FLAP ENDONUCLEASE 1"/>
    <property type="match status" value="1"/>
</dbReference>
<dbReference type="EMBL" id="CM035429">
    <property type="protein sequence ID" value="KAH7300280.1"/>
    <property type="molecule type" value="Genomic_DNA"/>
</dbReference>
<dbReference type="OrthoDB" id="1937206at2759"/>
<accession>A0A8T2RVG0</accession>
<sequence>MTLLRISTTQGYVQLSFLENQRAGRQTPRLPPITMGIKGLTKLLTDHAPACIVERTYKSYSGCKVAIDANLSIYQFLTVVGRKGTTLLTNEAGEVTSHLQGMFLRTVKLLEAGIKPLYVFDGCPPDLKKAEINRRDFIRETAMFDLSTAIENGEIEDIEKFSKRSVKVTKKHQEDCRILLHFMGVPSFQAAGEAEAECAVLCKSGKVHAVLSDDMDSLVFGTPKLLRYNWRARARKFPILEFDLMKALQELNLSMDQFIDMCILSGCDYCDTIKGIGPQTALKLVRKHGNLEDVLENINRERYQVADCWPFQEARMLFKDPLVNVLENGWEPEWVHPDEGGLKSFLVDENSFRPDRIEMAINKINAIIRGHLKEAFT</sequence>
<dbReference type="EC" id="3.1.-.-" evidence="16"/>
<keyword evidence="6 16" id="KW-0227">DNA damage</keyword>
<comment type="subunit">
    <text evidence="15">Interacts with PCNA1 and PCNA2. Three molecules of FEN1 bind to one PCNA trimer with each molecule binding to one PCNA monomer. PCNA stimulates the nuclease activity without altering cleavage specificity.</text>
</comment>
<name>A0A8T2RVG0_CERRI</name>
<keyword evidence="8 16" id="KW-0269">Exonuclease</keyword>
<evidence type="ECO:0000256" key="7">
    <source>
        <dbReference type="ARBA" id="ARBA00022801"/>
    </source>
</evidence>
<dbReference type="FunFam" id="1.10.150.20:FF:000009">
    <property type="entry name" value="Flap endonuclease 1"/>
    <property type="match status" value="1"/>
</dbReference>
<comment type="caution">
    <text evidence="19">The sequence shown here is derived from an EMBL/GenBank/DDBJ whole genome shotgun (WGS) entry which is preliminary data.</text>
</comment>
<evidence type="ECO:0000313" key="19">
    <source>
        <dbReference type="EMBL" id="KAH7300280.1"/>
    </source>
</evidence>
<keyword evidence="7 16" id="KW-0378">Hydrolase</keyword>
<evidence type="ECO:0000256" key="10">
    <source>
        <dbReference type="ARBA" id="ARBA00023128"/>
    </source>
</evidence>
<evidence type="ECO:0000256" key="3">
    <source>
        <dbReference type="ARBA" id="ARBA00022722"/>
    </source>
</evidence>
<keyword evidence="11 16" id="KW-0234">DNA repair</keyword>
<dbReference type="InterPro" id="IPR006086">
    <property type="entry name" value="XPG-I_dom"/>
</dbReference>
<dbReference type="GO" id="GO:0005739">
    <property type="term" value="C:mitochondrion"/>
    <property type="evidence" value="ECO:0007669"/>
    <property type="project" value="UniProtKB-SubCell"/>
</dbReference>
<comment type="similarity">
    <text evidence="14 16">Belongs to the XPG/RAD2 endonuclease family. FEN1 subfamily.</text>
</comment>
<dbReference type="HAMAP" id="MF_00614">
    <property type="entry name" value="Fen"/>
    <property type="match status" value="1"/>
</dbReference>
<keyword evidence="10 16" id="KW-0496">Mitochondrion</keyword>
<dbReference type="InterPro" id="IPR029060">
    <property type="entry name" value="PIN-like_dom_sf"/>
</dbReference>
<keyword evidence="20" id="KW-1185">Reference proteome</keyword>
<dbReference type="SMART" id="SM00485">
    <property type="entry name" value="XPGN"/>
    <property type="match status" value="1"/>
</dbReference>
<evidence type="ECO:0000256" key="8">
    <source>
        <dbReference type="ARBA" id="ARBA00022839"/>
    </source>
</evidence>
<evidence type="ECO:0000256" key="2">
    <source>
        <dbReference type="ARBA" id="ARBA00022705"/>
    </source>
</evidence>
<dbReference type="InterPro" id="IPR008918">
    <property type="entry name" value="HhH2"/>
</dbReference>
<dbReference type="InterPro" id="IPR006085">
    <property type="entry name" value="XPG_DNA_repair_N"/>
</dbReference>
<dbReference type="GO" id="GO:0017108">
    <property type="term" value="F:5'-flap endonuclease activity"/>
    <property type="evidence" value="ECO:0007669"/>
    <property type="project" value="UniProtKB-UniRule"/>
</dbReference>
<keyword evidence="9 16" id="KW-0460">Magnesium</keyword>
<evidence type="ECO:0000256" key="14">
    <source>
        <dbReference type="ARBA" id="ARBA00034726"/>
    </source>
</evidence>
<evidence type="ECO:0000256" key="5">
    <source>
        <dbReference type="ARBA" id="ARBA00022759"/>
    </source>
</evidence>
<dbReference type="AlphaFoldDB" id="A0A8T2RVG0"/>
<dbReference type="CDD" id="cd09867">
    <property type="entry name" value="PIN_FEN1"/>
    <property type="match status" value="1"/>
</dbReference>
<keyword evidence="4 16" id="KW-0479">Metal-binding</keyword>
<dbReference type="InterPro" id="IPR036279">
    <property type="entry name" value="5-3_exonuclease_C_sf"/>
</dbReference>
<dbReference type="GO" id="GO:0005654">
    <property type="term" value="C:nucleoplasm"/>
    <property type="evidence" value="ECO:0007669"/>
    <property type="project" value="UniProtKB-SubCell"/>
</dbReference>
<dbReference type="SMART" id="SM00279">
    <property type="entry name" value="HhH2"/>
    <property type="match status" value="1"/>
</dbReference>
<dbReference type="Gene3D" id="1.10.150.20">
    <property type="entry name" value="5' to 3' exonuclease, C-terminal subdomain"/>
    <property type="match status" value="1"/>
</dbReference>
<organism evidence="19 20">
    <name type="scientific">Ceratopteris richardii</name>
    <name type="common">Triangle waterfern</name>
    <dbReference type="NCBI Taxonomy" id="49495"/>
    <lineage>
        <taxon>Eukaryota</taxon>
        <taxon>Viridiplantae</taxon>
        <taxon>Streptophyta</taxon>
        <taxon>Embryophyta</taxon>
        <taxon>Tracheophyta</taxon>
        <taxon>Polypodiopsida</taxon>
        <taxon>Polypodiidae</taxon>
        <taxon>Polypodiales</taxon>
        <taxon>Pteridineae</taxon>
        <taxon>Pteridaceae</taxon>
        <taxon>Parkerioideae</taxon>
        <taxon>Ceratopteris</taxon>
    </lineage>
</organism>
<comment type="subcellular location">
    <subcellularLocation>
        <location evidence="16">Nucleus</location>
        <location evidence="16">Nucleolus</location>
    </subcellularLocation>
    <subcellularLocation>
        <location evidence="16">Nucleus</location>
        <location evidence="16">Nucleoplasm</location>
    </subcellularLocation>
    <subcellularLocation>
        <location evidence="16">Mitochondrion</location>
    </subcellularLocation>
    <text evidence="16">Resides mostly in the nucleoli and relocalizes to the nucleoplasm upon DNA damage.</text>
</comment>
<dbReference type="GO" id="GO:0043137">
    <property type="term" value="P:DNA replication, removal of RNA primer"/>
    <property type="evidence" value="ECO:0007669"/>
    <property type="project" value="UniProtKB-UniRule"/>
</dbReference>
<evidence type="ECO:0000256" key="13">
    <source>
        <dbReference type="ARBA" id="ARBA00029382"/>
    </source>
</evidence>
<evidence type="ECO:0000259" key="17">
    <source>
        <dbReference type="SMART" id="SM00484"/>
    </source>
</evidence>
<dbReference type="GO" id="GO:0008409">
    <property type="term" value="F:5'-3' exonuclease activity"/>
    <property type="evidence" value="ECO:0007669"/>
    <property type="project" value="UniProtKB-UniRule"/>
</dbReference>
<dbReference type="CDD" id="cd09907">
    <property type="entry name" value="H3TH_FEN1-Euk"/>
    <property type="match status" value="1"/>
</dbReference>
<protein>
    <recommendedName>
        <fullName evidence="16">Flap endonuclease 1</fullName>
        <shortName evidence="16">FEN-1</shortName>
        <ecNumber evidence="16">3.1.-.-</ecNumber>
    </recommendedName>
    <alternativeName>
        <fullName evidence="16">Flap structure-specific endonuclease 1</fullName>
    </alternativeName>
</protein>
<comment type="function">
    <text evidence="13 16">Structure-specific nuclease with 5'-flap endonuclease and 5'-3' exonuclease activities involved in DNA replication and repair. During DNA replication, cleaves the 5'-overhanging flap structure that is generated by displacement synthesis when DNA polymerase encounters the 5'-end of a downstream Okazaki fragment. It enters the flap from the 5'-end and then tracks to cleave the flap base, leaving a nick for ligation. Also involved in the long patch base excision repair (LP-BER) pathway, by cleaving within the apurinic/apyrimidinic (AP) site-terminated flap. Acts as a genome stabilization factor that prevents flaps from equilibrating into structures that lead to duplications and deletions. Also possesses 5'-3' exonuclease activity on nicked or gapped double-stranded DNA, and exhibits RNase H activity. Also involved in replication and repair of rDNA and in repairing mitochondrial DNA.</text>
</comment>
<dbReference type="InterPro" id="IPR023426">
    <property type="entry name" value="Flap_endonuc"/>
</dbReference>
<evidence type="ECO:0000256" key="9">
    <source>
        <dbReference type="ARBA" id="ARBA00022842"/>
    </source>
</evidence>
<comment type="cofactor">
    <cofactor evidence="16">
        <name>Mg(2+)</name>
        <dbReference type="ChEBI" id="CHEBI:18420"/>
    </cofactor>
    <text evidence="16">Binds 2 magnesium ions per subunit. They probably participate in the reaction catalyzed by the enzyme. May bind an additional third magnesium ion after substrate binding.</text>
</comment>
<keyword evidence="2 16" id="KW-0235">DNA replication</keyword>
<keyword evidence="12 16" id="KW-0539">Nucleus</keyword>
<dbReference type="GO" id="GO:0003677">
    <property type="term" value="F:DNA binding"/>
    <property type="evidence" value="ECO:0007669"/>
    <property type="project" value="UniProtKB-UniRule"/>
</dbReference>
<dbReference type="InterPro" id="IPR019974">
    <property type="entry name" value="XPG_CS"/>
</dbReference>
<evidence type="ECO:0000256" key="1">
    <source>
        <dbReference type="ARBA" id="ARBA00022553"/>
    </source>
</evidence>
<dbReference type="GO" id="GO:0006284">
    <property type="term" value="P:base-excision repair"/>
    <property type="evidence" value="ECO:0007669"/>
    <property type="project" value="UniProtKB-UniRule"/>
</dbReference>